<comment type="caution">
    <text evidence="7">The sequence shown here is derived from an EMBL/GenBank/DDBJ whole genome shotgun (WGS) entry which is preliminary data.</text>
</comment>
<feature type="domain" description="Reverse transcriptase" evidence="5">
    <location>
        <begin position="648"/>
        <end position="982"/>
    </location>
</feature>
<dbReference type="PROSITE" id="PS50878">
    <property type="entry name" value="RT_POL"/>
    <property type="match status" value="1"/>
</dbReference>
<feature type="compositionally biased region" description="Basic residues" evidence="2">
    <location>
        <begin position="341"/>
        <end position="350"/>
    </location>
</feature>
<feature type="compositionally biased region" description="Low complexity" evidence="2">
    <location>
        <begin position="426"/>
        <end position="437"/>
    </location>
</feature>
<evidence type="ECO:0000313" key="8">
    <source>
        <dbReference type="Proteomes" id="UP001148838"/>
    </source>
</evidence>
<dbReference type="InterPro" id="IPR000477">
    <property type="entry name" value="RT_dom"/>
</dbReference>
<dbReference type="PROSITE" id="PS00028">
    <property type="entry name" value="ZINC_FINGER_C2H2_1"/>
    <property type="match status" value="3"/>
</dbReference>
<name>A0ABQ8TYJ6_PERAM</name>
<dbReference type="InterPro" id="IPR043128">
    <property type="entry name" value="Rev_trsase/Diguanyl_cyclase"/>
</dbReference>
<dbReference type="SUPFAM" id="SSF53098">
    <property type="entry name" value="Ribonuclease H-like"/>
    <property type="match status" value="1"/>
</dbReference>
<accession>A0ABQ8TYJ6</accession>
<feature type="domain" description="C2H2-type" evidence="4">
    <location>
        <begin position="554"/>
        <end position="577"/>
    </location>
</feature>
<feature type="region of interest" description="Disordered" evidence="2">
    <location>
        <begin position="497"/>
        <end position="521"/>
    </location>
</feature>
<feature type="domain" description="RNase H type-1" evidence="6">
    <location>
        <begin position="675"/>
        <end position="808"/>
    </location>
</feature>
<dbReference type="Pfam" id="PF00096">
    <property type="entry name" value="zf-C2H2"/>
    <property type="match status" value="1"/>
</dbReference>
<keyword evidence="1" id="KW-0862">Zinc</keyword>
<feature type="compositionally biased region" description="Polar residues" evidence="2">
    <location>
        <begin position="129"/>
        <end position="138"/>
    </location>
</feature>
<dbReference type="InterPro" id="IPR000210">
    <property type="entry name" value="BTB/POZ_dom"/>
</dbReference>
<dbReference type="InterPro" id="IPR036236">
    <property type="entry name" value="Znf_C2H2_sf"/>
</dbReference>
<feature type="domain" description="C2H2-type" evidence="4">
    <location>
        <begin position="526"/>
        <end position="553"/>
    </location>
</feature>
<gene>
    <name evidence="7" type="ORF">ANN_01765</name>
</gene>
<dbReference type="Proteomes" id="UP001148838">
    <property type="component" value="Unassembled WGS sequence"/>
</dbReference>
<dbReference type="PANTHER" id="PTHR47027:SF20">
    <property type="entry name" value="REVERSE TRANSCRIPTASE-LIKE PROTEIN WITH RNA-DIRECTED DNA POLYMERASE DOMAIN"/>
    <property type="match status" value="1"/>
</dbReference>
<keyword evidence="1" id="KW-0863">Zinc-finger</keyword>
<keyword evidence="8" id="KW-1185">Reference proteome</keyword>
<feature type="compositionally biased region" description="Basic and acidic residues" evidence="2">
    <location>
        <begin position="169"/>
        <end position="184"/>
    </location>
</feature>
<feature type="domain" description="BTB" evidence="3">
    <location>
        <begin position="33"/>
        <end position="101"/>
    </location>
</feature>
<dbReference type="InterPro" id="IPR013087">
    <property type="entry name" value="Znf_C2H2_type"/>
</dbReference>
<dbReference type="Pfam" id="PF00075">
    <property type="entry name" value="RNase_H"/>
    <property type="match status" value="1"/>
</dbReference>
<dbReference type="Pfam" id="PF00651">
    <property type="entry name" value="BTB"/>
    <property type="match status" value="1"/>
</dbReference>
<dbReference type="PROSITE" id="PS50097">
    <property type="entry name" value="BTB"/>
    <property type="match status" value="1"/>
</dbReference>
<dbReference type="PANTHER" id="PTHR47027">
    <property type="entry name" value="REVERSE TRANSCRIPTASE DOMAIN-CONTAINING PROTEIN"/>
    <property type="match status" value="1"/>
</dbReference>
<dbReference type="SMART" id="SM00225">
    <property type="entry name" value="BTB"/>
    <property type="match status" value="1"/>
</dbReference>
<proteinExistence type="predicted"/>
<feature type="region of interest" description="Disordered" evidence="2">
    <location>
        <begin position="122"/>
        <end position="383"/>
    </location>
</feature>
<dbReference type="Gene3D" id="3.30.420.10">
    <property type="entry name" value="Ribonuclease H-like superfamily/Ribonuclease H"/>
    <property type="match status" value="1"/>
</dbReference>
<dbReference type="InterPro" id="IPR043502">
    <property type="entry name" value="DNA/RNA_pol_sf"/>
</dbReference>
<dbReference type="PROSITE" id="PS50157">
    <property type="entry name" value="ZINC_FINGER_C2H2_2"/>
    <property type="match status" value="2"/>
</dbReference>
<organism evidence="7 8">
    <name type="scientific">Periplaneta americana</name>
    <name type="common">American cockroach</name>
    <name type="synonym">Blatta americana</name>
    <dbReference type="NCBI Taxonomy" id="6978"/>
    <lineage>
        <taxon>Eukaryota</taxon>
        <taxon>Metazoa</taxon>
        <taxon>Ecdysozoa</taxon>
        <taxon>Arthropoda</taxon>
        <taxon>Hexapoda</taxon>
        <taxon>Insecta</taxon>
        <taxon>Pterygota</taxon>
        <taxon>Neoptera</taxon>
        <taxon>Polyneoptera</taxon>
        <taxon>Dictyoptera</taxon>
        <taxon>Blattodea</taxon>
        <taxon>Blattoidea</taxon>
        <taxon>Blattidae</taxon>
        <taxon>Blattinae</taxon>
        <taxon>Periplaneta</taxon>
    </lineage>
</organism>
<sequence length="1175" mass="131604">MFDSSGLLTLHYGKHHTTLIDEIHAWFDRECFADVALVCEGKETLRAHRLVLASSSPLIKQVLQETPTVENPVTIQFPGVRATDMRLLLSFLYTGEAYVQSCDVDGVRELIQLLQIKPDFLDEKRPETPTATQHSQSVQDKDTQRQCESQHSESSSNSESSNNLSVREGSGKSSKDNNKRKSADEISSECSGSGDKSDGKSGPQEFPLASVTVKKEATEEEEEEDEGEDSDRDAVEDEQRRRRFIPVRRRSSLNPVNLSLSNPEQSSESPRSPGPVRAAESGEHSDIIADRDNTTKPSRRKKPTSVHIVRDFSLGINSEERHHQPPEKTLGPLMPLDAPHLHHRTKRKHPNFYSDPEADSKVPEDVGKPSDTLHTSPDNYVVTPHRKRRPGFYNSPAQNPPFVPLCPSYIDELPAAHRGRGPHGHLSLPLAASSAPPYLDRPTISPGPGDLTSPPQQHGSEEVKYRPPSGDGSLGSAEFGAREIAAGWGPWSICQAQVAPSGESPSGEGGSATSLGPGKAPPVREYRCEYCGKQFGMSWNLKTHLRVHTGEKPFACRLCVAMFKQKAHLLKHLCSVHRNVISEGGEGRFNCCFCEVAFESLQELIRHLSGPHNNLLLINFFPPLKKYAGAATAISSGKPINGVIPSLKLAETKTRPMATHPKHNHIVIDSTGSLGKADLQIFTDGSKTDHHVGAGMVVMKNSKEIHSEIRRLGLDWSIFQAELIGINLTVDWISHQQYGNTSYAIHSDSKAVLLATANKRINHPLAVDARNKLINLKSSTLNNLHWVKGHAGLQGNERADHLAKIDASYRATIDYKGIPLTRCKQLLTNHYRRIWNSTKREHGLSNGFVEELCSVYPIPDAFPIHCGLKQGDALSPLLFNFALEYAIRKVQDNRQGLELNGLHQLLVYADDVNMLGENTQTIRENTEILLEASKAIGLEVNPEKTKYMIMSRDQNIVRNGNIKIGDLSFEGVEKFKYFGATVTNINYTRQEIKRRINIGNACYYSVEKLLSSSLLSKNLKVRIYKTVILPVLLYGCETWTLTLREEHRLRVFENKVLRKIFGAKQDEVTGEWRKLHNTELQALYSSPNIIRNIKSRRLRWAGHGARMGESRNAYRVLVGRLEGKRPLGRPRRRWEDNIKMDLREVGCDDRDWINLAQDRDRWRAYVRAAMNLRVP</sequence>
<dbReference type="InterPro" id="IPR002156">
    <property type="entry name" value="RNaseH_domain"/>
</dbReference>
<dbReference type="Gene3D" id="3.30.710.10">
    <property type="entry name" value="Potassium Channel Kv1.1, Chain A"/>
    <property type="match status" value="1"/>
</dbReference>
<dbReference type="SUPFAM" id="SSF54695">
    <property type="entry name" value="POZ domain"/>
    <property type="match status" value="1"/>
</dbReference>
<dbReference type="SUPFAM" id="SSF56672">
    <property type="entry name" value="DNA/RNA polymerases"/>
    <property type="match status" value="1"/>
</dbReference>
<feature type="region of interest" description="Disordered" evidence="2">
    <location>
        <begin position="417"/>
        <end position="476"/>
    </location>
</feature>
<dbReference type="Pfam" id="PF00078">
    <property type="entry name" value="RVT_1"/>
    <property type="match status" value="1"/>
</dbReference>
<dbReference type="InterPro" id="IPR012337">
    <property type="entry name" value="RNaseH-like_sf"/>
</dbReference>
<evidence type="ECO:0000256" key="1">
    <source>
        <dbReference type="PROSITE-ProRule" id="PRU00042"/>
    </source>
</evidence>
<dbReference type="Gene3D" id="3.30.160.60">
    <property type="entry name" value="Classic Zinc Finger"/>
    <property type="match status" value="2"/>
</dbReference>
<feature type="compositionally biased region" description="Basic and acidic residues" evidence="2">
    <location>
        <begin position="280"/>
        <end position="294"/>
    </location>
</feature>
<dbReference type="CDD" id="cd09276">
    <property type="entry name" value="Rnase_HI_RT_non_LTR"/>
    <property type="match status" value="1"/>
</dbReference>
<feature type="compositionally biased region" description="Acidic residues" evidence="2">
    <location>
        <begin position="218"/>
        <end position="236"/>
    </location>
</feature>
<dbReference type="Gene3D" id="3.30.70.270">
    <property type="match status" value="1"/>
</dbReference>
<evidence type="ECO:0000259" key="3">
    <source>
        <dbReference type="PROSITE" id="PS50097"/>
    </source>
</evidence>
<keyword evidence="1" id="KW-0479">Metal-binding</keyword>
<dbReference type="CDD" id="cd18315">
    <property type="entry name" value="BTB_POZ_BAB-like"/>
    <property type="match status" value="1"/>
</dbReference>
<evidence type="ECO:0000256" key="2">
    <source>
        <dbReference type="SAM" id="MobiDB-lite"/>
    </source>
</evidence>
<feature type="compositionally biased region" description="Low complexity" evidence="2">
    <location>
        <begin position="152"/>
        <end position="165"/>
    </location>
</feature>
<feature type="compositionally biased region" description="Low complexity" evidence="2">
    <location>
        <begin position="252"/>
        <end position="263"/>
    </location>
</feature>
<reference evidence="7 8" key="1">
    <citation type="journal article" date="2022" name="Allergy">
        <title>Genome assembly and annotation of Periplaneta americana reveal a comprehensive cockroach allergen profile.</title>
        <authorList>
            <person name="Wang L."/>
            <person name="Xiong Q."/>
            <person name="Saelim N."/>
            <person name="Wang L."/>
            <person name="Nong W."/>
            <person name="Wan A.T."/>
            <person name="Shi M."/>
            <person name="Liu X."/>
            <person name="Cao Q."/>
            <person name="Hui J.H.L."/>
            <person name="Sookrung N."/>
            <person name="Leung T.F."/>
            <person name="Tungtrongchitr A."/>
            <person name="Tsui S.K.W."/>
        </authorList>
    </citation>
    <scope>NUCLEOTIDE SEQUENCE [LARGE SCALE GENOMIC DNA]</scope>
    <source>
        <strain evidence="7">PWHHKU_190912</strain>
    </source>
</reference>
<feature type="compositionally biased region" description="Basic residues" evidence="2">
    <location>
        <begin position="241"/>
        <end position="251"/>
    </location>
</feature>
<evidence type="ECO:0000313" key="7">
    <source>
        <dbReference type="EMBL" id="KAJ4450345.1"/>
    </source>
</evidence>
<dbReference type="InterPro" id="IPR036397">
    <property type="entry name" value="RNaseH_sf"/>
</dbReference>
<protein>
    <submittedName>
        <fullName evidence="7">Uncharacterized protein</fullName>
    </submittedName>
</protein>
<dbReference type="SUPFAM" id="SSF57667">
    <property type="entry name" value="beta-beta-alpha zinc fingers"/>
    <property type="match status" value="1"/>
</dbReference>
<feature type="compositionally biased region" description="Basic and acidic residues" evidence="2">
    <location>
        <begin position="358"/>
        <end position="368"/>
    </location>
</feature>
<evidence type="ECO:0000259" key="5">
    <source>
        <dbReference type="PROSITE" id="PS50878"/>
    </source>
</evidence>
<dbReference type="InterPro" id="IPR011333">
    <property type="entry name" value="SKP1/BTB/POZ_sf"/>
</dbReference>
<dbReference type="PROSITE" id="PS50879">
    <property type="entry name" value="RNASE_H_1"/>
    <property type="match status" value="1"/>
</dbReference>
<dbReference type="EMBL" id="JAJSOF020000003">
    <property type="protein sequence ID" value="KAJ4450345.1"/>
    <property type="molecule type" value="Genomic_DNA"/>
</dbReference>
<feature type="compositionally biased region" description="Basic and acidic residues" evidence="2">
    <location>
        <begin position="139"/>
        <end position="151"/>
    </location>
</feature>
<dbReference type="SMART" id="SM00355">
    <property type="entry name" value="ZnF_C2H2"/>
    <property type="match status" value="3"/>
</dbReference>
<evidence type="ECO:0000259" key="6">
    <source>
        <dbReference type="PROSITE" id="PS50879"/>
    </source>
</evidence>
<evidence type="ECO:0000259" key="4">
    <source>
        <dbReference type="PROSITE" id="PS50157"/>
    </source>
</evidence>